<dbReference type="AlphaFoldDB" id="A0A2C5Y2E3"/>
<feature type="compositionally biased region" description="Polar residues" evidence="1">
    <location>
        <begin position="21"/>
        <end position="47"/>
    </location>
</feature>
<reference evidence="2 3" key="1">
    <citation type="submission" date="2017-06" db="EMBL/GenBank/DDBJ databases">
        <title>Ant-infecting Ophiocordyceps genomes reveal a high diversity of potential behavioral manipulation genes and a possible major role for enterotoxins.</title>
        <authorList>
            <person name="De Bekker C."/>
            <person name="Evans H.C."/>
            <person name="Brachmann A."/>
            <person name="Hughes D.P."/>
        </authorList>
    </citation>
    <scope>NUCLEOTIDE SEQUENCE [LARGE SCALE GENOMIC DNA]</scope>
    <source>
        <strain evidence="2 3">Map16</strain>
    </source>
</reference>
<dbReference type="Proteomes" id="UP000226431">
    <property type="component" value="Unassembled WGS sequence"/>
</dbReference>
<gene>
    <name evidence="2" type="ORF">CDD80_4648</name>
</gene>
<dbReference type="EMBL" id="NJES01000433">
    <property type="protein sequence ID" value="PHH72268.1"/>
    <property type="molecule type" value="Genomic_DNA"/>
</dbReference>
<evidence type="ECO:0000313" key="3">
    <source>
        <dbReference type="Proteomes" id="UP000226431"/>
    </source>
</evidence>
<evidence type="ECO:0000256" key="1">
    <source>
        <dbReference type="SAM" id="MobiDB-lite"/>
    </source>
</evidence>
<protein>
    <submittedName>
        <fullName evidence="2">Uncharacterized protein</fullName>
    </submittedName>
</protein>
<sequence>MSNRPALQHVLFLRQQQQDFNPVNASMETGFATGTTTEPSDFTSRSYTPAPDSETAVPQMHRSTSNATATAITPIIEPLPCRTGGFTCRPTAPTFGSTASPAS</sequence>
<keyword evidence="3" id="KW-1185">Reference proteome</keyword>
<name>A0A2C5Y2E3_9HYPO</name>
<evidence type="ECO:0000313" key="2">
    <source>
        <dbReference type="EMBL" id="PHH72268.1"/>
    </source>
</evidence>
<accession>A0A2C5Y2E3</accession>
<comment type="caution">
    <text evidence="2">The sequence shown here is derived from an EMBL/GenBank/DDBJ whole genome shotgun (WGS) entry which is preliminary data.</text>
</comment>
<proteinExistence type="predicted"/>
<feature type="region of interest" description="Disordered" evidence="1">
    <location>
        <begin position="21"/>
        <end position="71"/>
    </location>
</feature>
<organism evidence="2 3">
    <name type="scientific">Ophiocordyceps camponoti-rufipedis</name>
    <dbReference type="NCBI Taxonomy" id="2004952"/>
    <lineage>
        <taxon>Eukaryota</taxon>
        <taxon>Fungi</taxon>
        <taxon>Dikarya</taxon>
        <taxon>Ascomycota</taxon>
        <taxon>Pezizomycotina</taxon>
        <taxon>Sordariomycetes</taxon>
        <taxon>Hypocreomycetidae</taxon>
        <taxon>Hypocreales</taxon>
        <taxon>Ophiocordycipitaceae</taxon>
        <taxon>Ophiocordyceps</taxon>
    </lineage>
</organism>
<feature type="compositionally biased region" description="Polar residues" evidence="1">
    <location>
        <begin position="61"/>
        <end position="71"/>
    </location>
</feature>